<evidence type="ECO:0000313" key="2">
    <source>
        <dbReference type="EMBL" id="GGQ91473.1"/>
    </source>
</evidence>
<protein>
    <recommendedName>
        <fullName evidence="4">DUF899 domain-containing protein</fullName>
    </recommendedName>
</protein>
<dbReference type="RefSeq" id="WP_189931221.1">
    <property type="nucleotide sequence ID" value="NZ_BMSX01000001.1"/>
</dbReference>
<evidence type="ECO:0000313" key="3">
    <source>
        <dbReference type="Proteomes" id="UP000658320"/>
    </source>
</evidence>
<organism evidence="2 3">
    <name type="scientific">Streptomyces aurantiogriseus</name>
    <dbReference type="NCBI Taxonomy" id="66870"/>
    <lineage>
        <taxon>Bacteria</taxon>
        <taxon>Bacillati</taxon>
        <taxon>Actinomycetota</taxon>
        <taxon>Actinomycetes</taxon>
        <taxon>Kitasatosporales</taxon>
        <taxon>Streptomycetaceae</taxon>
        <taxon>Streptomyces</taxon>
    </lineage>
</organism>
<keyword evidence="3" id="KW-1185">Reference proteome</keyword>
<name>A0A918BV32_9ACTN</name>
<proteinExistence type="predicted"/>
<accession>A0A918BV32</accession>
<sequence length="227" mass="25528">MWRHTRLAGESPDYLAAREELRLAEIDLMRHREKVAALRRTLPKGPPVDDYLFLEGPADLDAGDTPVREVTLSGLFTAPHRPLIVYHLMYGKLQTSPCPMCTLWIDGFNGIARHIARSADFAVAAAADPPALRQHARDRGWQRLRLLSCGDSTFKYDLGSEDKDGEQDSTVSVFTRDHDGAIRHSYSAHPRMGDDIAERGIDLLAPVWHLLDLTPQGRGDWYPSLDY</sequence>
<dbReference type="EMBL" id="BMSX01000001">
    <property type="protein sequence ID" value="GGQ91473.1"/>
    <property type="molecule type" value="Genomic_DNA"/>
</dbReference>
<comment type="caution">
    <text evidence="2">The sequence shown here is derived from an EMBL/GenBank/DDBJ whole genome shotgun (WGS) entry which is preliminary data.</text>
</comment>
<reference evidence="2" key="2">
    <citation type="submission" date="2020-09" db="EMBL/GenBank/DDBJ databases">
        <authorList>
            <person name="Sun Q."/>
            <person name="Ohkuma M."/>
        </authorList>
    </citation>
    <scope>NUCLEOTIDE SEQUENCE</scope>
    <source>
        <strain evidence="2">JCM 4346</strain>
    </source>
</reference>
<feature type="coiled-coil region" evidence="1">
    <location>
        <begin position="14"/>
        <end position="41"/>
    </location>
</feature>
<dbReference type="Pfam" id="PF05988">
    <property type="entry name" value="DUF899"/>
    <property type="match status" value="1"/>
</dbReference>
<keyword evidence="1" id="KW-0175">Coiled coil</keyword>
<reference evidence="2" key="1">
    <citation type="journal article" date="2014" name="Int. J. Syst. Evol. Microbiol.">
        <title>Complete genome sequence of Corynebacterium casei LMG S-19264T (=DSM 44701T), isolated from a smear-ripened cheese.</title>
        <authorList>
            <consortium name="US DOE Joint Genome Institute (JGI-PGF)"/>
            <person name="Walter F."/>
            <person name="Albersmeier A."/>
            <person name="Kalinowski J."/>
            <person name="Ruckert C."/>
        </authorList>
    </citation>
    <scope>NUCLEOTIDE SEQUENCE</scope>
    <source>
        <strain evidence="2">JCM 4346</strain>
    </source>
</reference>
<dbReference type="InterPro" id="IPR010296">
    <property type="entry name" value="DUF899_thioredox"/>
</dbReference>
<evidence type="ECO:0000256" key="1">
    <source>
        <dbReference type="SAM" id="Coils"/>
    </source>
</evidence>
<evidence type="ECO:0008006" key="4">
    <source>
        <dbReference type="Google" id="ProtNLM"/>
    </source>
</evidence>
<dbReference type="Proteomes" id="UP000658320">
    <property type="component" value="Unassembled WGS sequence"/>
</dbReference>
<gene>
    <name evidence="2" type="ORF">GCM10010251_02340</name>
</gene>
<dbReference type="AlphaFoldDB" id="A0A918BV32"/>